<dbReference type="Pfam" id="PF13646">
    <property type="entry name" value="HEAT_2"/>
    <property type="match status" value="2"/>
</dbReference>
<dbReference type="InterPro" id="IPR011989">
    <property type="entry name" value="ARM-like"/>
</dbReference>
<dbReference type="AlphaFoldDB" id="A0A2P5P7N6"/>
<dbReference type="InterPro" id="IPR004155">
    <property type="entry name" value="PBS_lyase_HEAT"/>
</dbReference>
<protein>
    <submittedName>
        <fullName evidence="3">HEAT repeat domain-containing protein</fullName>
    </submittedName>
</protein>
<keyword evidence="4" id="KW-1185">Reference proteome</keyword>
<dbReference type="PANTHER" id="PTHR12697:SF5">
    <property type="entry name" value="DEOXYHYPUSINE HYDROXYLASE"/>
    <property type="match status" value="1"/>
</dbReference>
<dbReference type="InterPro" id="IPR016024">
    <property type="entry name" value="ARM-type_fold"/>
</dbReference>
<evidence type="ECO:0000313" key="3">
    <source>
        <dbReference type="EMBL" id="PPD58304.1"/>
    </source>
</evidence>
<dbReference type="InterPro" id="IPR021133">
    <property type="entry name" value="HEAT_type_2"/>
</dbReference>
<comment type="caution">
    <text evidence="3">The sequence shown here is derived from an EMBL/GenBank/DDBJ whole genome shotgun (WGS) entry which is preliminary data.</text>
</comment>
<dbReference type="GO" id="GO:0016491">
    <property type="term" value="F:oxidoreductase activity"/>
    <property type="evidence" value="ECO:0007669"/>
    <property type="project" value="TreeGrafter"/>
</dbReference>
<dbReference type="SMART" id="SM00567">
    <property type="entry name" value="EZ_HEAT"/>
    <property type="match status" value="4"/>
</dbReference>
<dbReference type="OrthoDB" id="151345at2"/>
<dbReference type="SUPFAM" id="SSF48371">
    <property type="entry name" value="ARM repeat"/>
    <property type="match status" value="1"/>
</dbReference>
<name>A0A2P5P7N6_9CHLR</name>
<dbReference type="Proteomes" id="UP000235653">
    <property type="component" value="Unassembled WGS sequence"/>
</dbReference>
<sequence>MTTPTRRTSPEEPSFESVIKKLVEKDEKLTSSDIAALSLAEPEERVTFRRYWPEVPAERKAHLLGRMVELAEDDANLDFSSLYRMMLDDDTPVVRTAAIQGLWENEDPSLIRKLMPMMQSDPDAGVRAAAAEALGRFSMLAEYGKLSPEAAETLSKSLLSVFEDSGEDIDVRRRALEAASYLSRPEVREAITDAYDSDDPGLRASALFAASRNLAPSWLETLLDETVSELPELRYEAAVALGEYEDERGVPQLIRLTEDDDAEVRMAAITALGKVGGRDAKRQLEELTHSENEAVREMATESLEDISNTSRLLSGEIEAPLIQPESEEPEEGAEWDEETYAG</sequence>
<gene>
    <name evidence="3" type="ORF">JP09_005805</name>
</gene>
<evidence type="ECO:0000256" key="2">
    <source>
        <dbReference type="SAM" id="MobiDB-lite"/>
    </source>
</evidence>
<comment type="function">
    <text evidence="1">Catalyzes the hydroxylation of the N(6)-(4-aminobutyl)-L-lysine intermediate produced by deoxyhypusine synthase/DHPS on a critical lysine of the eukaryotic translation initiation factor 5A/eIF-5A. This is the second step of the post-translational modification of that lysine into an unusual amino acid residue named hypusine. Hypusination is unique to mature eIF-5A factor and is essential for its function.</text>
</comment>
<feature type="region of interest" description="Disordered" evidence="2">
    <location>
        <begin position="305"/>
        <end position="342"/>
    </location>
</feature>
<dbReference type="PROSITE" id="PS50077">
    <property type="entry name" value="HEAT_REPEAT"/>
    <property type="match status" value="1"/>
</dbReference>
<feature type="compositionally biased region" description="Acidic residues" evidence="2">
    <location>
        <begin position="325"/>
        <end position="342"/>
    </location>
</feature>
<dbReference type="EMBL" id="JQAN02000009">
    <property type="protein sequence ID" value="PPD58304.1"/>
    <property type="molecule type" value="Genomic_DNA"/>
</dbReference>
<reference evidence="3 4" key="1">
    <citation type="journal article" date="2017" name="ISME J.">
        <title>Grape pomace compost harbors organohalide-respiring Dehalogenimonas species with novel reductive dehalogenase genes.</title>
        <authorList>
            <person name="Yang Y."/>
            <person name="Higgins S.A."/>
            <person name="Yan J."/>
            <person name="Simsir B."/>
            <person name="Chourey K."/>
            <person name="Iyer R."/>
            <person name="Hettich R.L."/>
            <person name="Baldwin B."/>
            <person name="Ogles D.M."/>
            <person name="Loffler F.E."/>
        </authorList>
    </citation>
    <scope>NUCLEOTIDE SEQUENCE [LARGE SCALE GENOMIC DNA]</scope>
    <source>
        <strain evidence="3 4">GP</strain>
    </source>
</reference>
<organism evidence="3 4">
    <name type="scientific">Dehalogenimonas etheniformans</name>
    <dbReference type="NCBI Taxonomy" id="1536648"/>
    <lineage>
        <taxon>Bacteria</taxon>
        <taxon>Bacillati</taxon>
        <taxon>Chloroflexota</taxon>
        <taxon>Dehalococcoidia</taxon>
        <taxon>Dehalococcoidales</taxon>
        <taxon>Dehalococcoidaceae</taxon>
        <taxon>Dehalogenimonas</taxon>
    </lineage>
</organism>
<evidence type="ECO:0000313" key="4">
    <source>
        <dbReference type="Proteomes" id="UP000235653"/>
    </source>
</evidence>
<dbReference type="RefSeq" id="WP_102331308.1">
    <property type="nucleotide sequence ID" value="NZ_CP058566.2"/>
</dbReference>
<evidence type="ECO:0000256" key="1">
    <source>
        <dbReference type="ARBA" id="ARBA00045876"/>
    </source>
</evidence>
<dbReference type="PANTHER" id="PTHR12697">
    <property type="entry name" value="PBS LYASE HEAT-LIKE PROTEIN"/>
    <property type="match status" value="1"/>
</dbReference>
<dbReference type="Gene3D" id="1.25.10.10">
    <property type="entry name" value="Leucine-rich Repeat Variant"/>
    <property type="match status" value="2"/>
</dbReference>
<proteinExistence type="predicted"/>
<accession>A0A2P5P7N6</accession>